<protein>
    <recommendedName>
        <fullName evidence="2">TLDc domain-containing protein</fullName>
    </recommendedName>
</protein>
<dbReference type="PhylomeDB" id="A0A0G4FXF4"/>
<evidence type="ECO:0000313" key="3">
    <source>
        <dbReference type="EMBL" id="CEM19545.1"/>
    </source>
</evidence>
<dbReference type="EMBL" id="CDMY01000515">
    <property type="protein sequence ID" value="CEM19545.1"/>
    <property type="molecule type" value="Genomic_DNA"/>
</dbReference>
<accession>A0A0G4FXF4</accession>
<feature type="signal peptide" evidence="1">
    <location>
        <begin position="1"/>
        <end position="19"/>
    </location>
</feature>
<keyword evidence="4" id="KW-1185">Reference proteome</keyword>
<feature type="domain" description="TLDc" evidence="2">
    <location>
        <begin position="54"/>
        <end position="132"/>
    </location>
</feature>
<organism evidence="3 4">
    <name type="scientific">Vitrella brassicaformis (strain CCMP3155)</name>
    <dbReference type="NCBI Taxonomy" id="1169540"/>
    <lineage>
        <taxon>Eukaryota</taxon>
        <taxon>Sar</taxon>
        <taxon>Alveolata</taxon>
        <taxon>Colpodellida</taxon>
        <taxon>Vitrellaceae</taxon>
        <taxon>Vitrella</taxon>
    </lineage>
</organism>
<reference evidence="3 4" key="1">
    <citation type="submission" date="2014-11" db="EMBL/GenBank/DDBJ databases">
        <authorList>
            <person name="Zhu J."/>
            <person name="Qi W."/>
            <person name="Song R."/>
        </authorList>
    </citation>
    <scope>NUCLEOTIDE SEQUENCE [LARGE SCALE GENOMIC DNA]</scope>
</reference>
<dbReference type="VEuPathDB" id="CryptoDB:Vbra_59"/>
<dbReference type="OrthoDB" id="26679at2759"/>
<feature type="chain" id="PRO_5005189910" description="TLDc domain-containing protein" evidence="1">
    <location>
        <begin position="20"/>
        <end position="243"/>
    </location>
</feature>
<gene>
    <name evidence="3" type="ORF">Vbra_59</name>
</gene>
<dbReference type="Proteomes" id="UP000041254">
    <property type="component" value="Unassembled WGS sequence"/>
</dbReference>
<dbReference type="Pfam" id="PF07534">
    <property type="entry name" value="TLD"/>
    <property type="match status" value="1"/>
</dbReference>
<dbReference type="AlphaFoldDB" id="A0A0G4FXF4"/>
<evidence type="ECO:0000313" key="4">
    <source>
        <dbReference type="Proteomes" id="UP000041254"/>
    </source>
</evidence>
<evidence type="ECO:0000256" key="1">
    <source>
        <dbReference type="SAM" id="SignalP"/>
    </source>
</evidence>
<sequence>MMLLGLAVTLALCVTGSNAFTSPTDTTQVRRLQPFGSSLSKSEYDDLCGLLGNNTTLTLLYKSSSAGTAYGDMLACVENKPNVVIVIRNAQYAFGAFISEGIRLPAFNSTTGMMPRWHGYESDVWFFSLAGHYENATKIEIDQQSQDVLVASQIWGNPMAPCFGGLVPRYNARVVVGRDLSLGRSLSGGCWPLSTDDIRKGRQSTDANDVPEGYMGVTDENGNALLGGSRQFIADEIEIFAVK</sequence>
<dbReference type="InterPro" id="IPR006571">
    <property type="entry name" value="TLDc_dom"/>
</dbReference>
<keyword evidence="1" id="KW-0732">Signal</keyword>
<proteinExistence type="predicted"/>
<dbReference type="InParanoid" id="A0A0G4FXF4"/>
<evidence type="ECO:0000259" key="2">
    <source>
        <dbReference type="Pfam" id="PF07534"/>
    </source>
</evidence>
<name>A0A0G4FXF4_VITBC</name>